<sequence length="336" mass="36282">MRAASTARNSHAAVTSVTSVAVTAEWIRVSKPSEGKNAGPLEGLIMATVDVLDSFINYRDTGAGAVPVVFLHGNPTSSHLWRNVIPHVSDQTRALAPDLIGMGASGKPDIGYRFVDHARYLDAWFDALDLDQVVLVGHDWGGALGLDWAARHPGRVRGIALIETFLRPMRWADMPPLGAELFRKFRSAEGERMVLAENMFIEFNLPKGVADLSSEDHDVYRAPYPTPESRKPLLVWPREFPLDGEPADVVAIVRNYGEWAARTPEVPKLVMGLANGVGLGAPEAIQWAATTFAGAEVASIGPAGHHAPEDRPDEIGAAVAGWLRRHALVGTTAEIS</sequence>
<evidence type="ECO:0000259" key="1">
    <source>
        <dbReference type="Pfam" id="PF00561"/>
    </source>
</evidence>
<reference evidence="2 3" key="1">
    <citation type="submission" date="2019-07" db="EMBL/GenBank/DDBJ databases">
        <title>Whole genome shotgun sequence of Nocardia ninae NBRC 108245.</title>
        <authorList>
            <person name="Hosoyama A."/>
            <person name="Uohara A."/>
            <person name="Ohji S."/>
            <person name="Ichikawa N."/>
        </authorList>
    </citation>
    <scope>NUCLEOTIDE SEQUENCE [LARGE SCALE GENOMIC DNA]</scope>
    <source>
        <strain evidence="2 3">NBRC 108245</strain>
    </source>
</reference>
<evidence type="ECO:0000313" key="3">
    <source>
        <dbReference type="Proteomes" id="UP000321424"/>
    </source>
</evidence>
<dbReference type="InterPro" id="IPR000639">
    <property type="entry name" value="Epox_hydrolase-like"/>
</dbReference>
<keyword evidence="3" id="KW-1185">Reference proteome</keyword>
<dbReference type="AlphaFoldDB" id="A0A511MIZ3"/>
<name>A0A511MIZ3_9NOCA</name>
<dbReference type="NCBIfam" id="NF002938">
    <property type="entry name" value="PRK03592.1"/>
    <property type="match status" value="1"/>
</dbReference>
<dbReference type="EMBL" id="BJXA01000039">
    <property type="protein sequence ID" value="GEM40610.1"/>
    <property type="molecule type" value="Genomic_DNA"/>
</dbReference>
<dbReference type="GO" id="GO:0016020">
    <property type="term" value="C:membrane"/>
    <property type="evidence" value="ECO:0007669"/>
    <property type="project" value="TreeGrafter"/>
</dbReference>
<comment type="caution">
    <text evidence="2">The sequence shown here is derived from an EMBL/GenBank/DDBJ whole genome shotgun (WGS) entry which is preliminary data.</text>
</comment>
<feature type="domain" description="AB hydrolase-1" evidence="1">
    <location>
        <begin position="67"/>
        <end position="184"/>
    </location>
</feature>
<dbReference type="PRINTS" id="PR00111">
    <property type="entry name" value="ABHYDROLASE"/>
</dbReference>
<proteinExistence type="predicted"/>
<evidence type="ECO:0000313" key="2">
    <source>
        <dbReference type="EMBL" id="GEM40610.1"/>
    </source>
</evidence>
<protein>
    <submittedName>
        <fullName evidence="2">Haloalkane dehalogenase</fullName>
    </submittedName>
</protein>
<organism evidence="2 3">
    <name type="scientific">Nocardia ninae NBRC 108245</name>
    <dbReference type="NCBI Taxonomy" id="1210091"/>
    <lineage>
        <taxon>Bacteria</taxon>
        <taxon>Bacillati</taxon>
        <taxon>Actinomycetota</taxon>
        <taxon>Actinomycetes</taxon>
        <taxon>Mycobacteriales</taxon>
        <taxon>Nocardiaceae</taxon>
        <taxon>Nocardia</taxon>
    </lineage>
</organism>
<dbReference type="GO" id="GO:0003824">
    <property type="term" value="F:catalytic activity"/>
    <property type="evidence" value="ECO:0007669"/>
    <property type="project" value="InterPro"/>
</dbReference>
<accession>A0A511MIZ3</accession>
<dbReference type="InterPro" id="IPR050266">
    <property type="entry name" value="AB_hydrolase_sf"/>
</dbReference>
<dbReference type="SUPFAM" id="SSF53474">
    <property type="entry name" value="alpha/beta-Hydrolases"/>
    <property type="match status" value="1"/>
</dbReference>
<dbReference type="Proteomes" id="UP000321424">
    <property type="component" value="Unassembled WGS sequence"/>
</dbReference>
<dbReference type="PRINTS" id="PR00412">
    <property type="entry name" value="EPOXHYDRLASE"/>
</dbReference>
<gene>
    <name evidence="2" type="primary">dhaA</name>
    <name evidence="2" type="ORF">NN4_51290</name>
</gene>
<dbReference type="PANTHER" id="PTHR43798">
    <property type="entry name" value="MONOACYLGLYCEROL LIPASE"/>
    <property type="match status" value="1"/>
</dbReference>
<dbReference type="Gene3D" id="3.40.50.1820">
    <property type="entry name" value="alpha/beta hydrolase"/>
    <property type="match status" value="1"/>
</dbReference>
<dbReference type="PANTHER" id="PTHR43798:SF24">
    <property type="entry name" value="CIS-3-ALKYL-4-ALKYLOXETAN-2-ONE DECARBOXYLASE"/>
    <property type="match status" value="1"/>
</dbReference>
<dbReference type="InterPro" id="IPR000073">
    <property type="entry name" value="AB_hydrolase_1"/>
</dbReference>
<dbReference type="Pfam" id="PF00561">
    <property type="entry name" value="Abhydrolase_1"/>
    <property type="match status" value="1"/>
</dbReference>
<dbReference type="InterPro" id="IPR029058">
    <property type="entry name" value="AB_hydrolase_fold"/>
</dbReference>